<dbReference type="OrthoDB" id="626010at2"/>
<protein>
    <submittedName>
        <fullName evidence="2">Periplasmic component of the Tol biopolymer transport system</fullName>
    </submittedName>
</protein>
<dbReference type="Proteomes" id="UP000010796">
    <property type="component" value="Chromosome"/>
</dbReference>
<dbReference type="HOGENOM" id="CLU_054731_0_0_10"/>
<gene>
    <name evidence="2" type="ordered locus">Echvi_4517</name>
</gene>
<name>L0G759_ECHVK</name>
<dbReference type="PANTHER" id="PTHR36842">
    <property type="entry name" value="PROTEIN TOLB HOMOLOG"/>
    <property type="match status" value="1"/>
</dbReference>
<dbReference type="Pfam" id="PF07676">
    <property type="entry name" value="PD40"/>
    <property type="match status" value="1"/>
</dbReference>
<dbReference type="RefSeq" id="WP_015268212.1">
    <property type="nucleotide sequence ID" value="NC_019904.1"/>
</dbReference>
<dbReference type="InterPro" id="IPR011659">
    <property type="entry name" value="WD40"/>
</dbReference>
<dbReference type="AlphaFoldDB" id="L0G759"/>
<dbReference type="InterPro" id="IPR022223">
    <property type="entry name" value="DUF3748"/>
</dbReference>
<comment type="similarity">
    <text evidence="1">Belongs to the TolB family.</text>
</comment>
<organism evidence="2 3">
    <name type="scientific">Echinicola vietnamensis (strain DSM 17526 / LMG 23754 / KMM 6221)</name>
    <dbReference type="NCBI Taxonomy" id="926556"/>
    <lineage>
        <taxon>Bacteria</taxon>
        <taxon>Pseudomonadati</taxon>
        <taxon>Bacteroidota</taxon>
        <taxon>Cytophagia</taxon>
        <taxon>Cytophagales</taxon>
        <taxon>Cyclobacteriaceae</taxon>
        <taxon>Echinicola</taxon>
    </lineage>
</organism>
<reference evidence="3" key="1">
    <citation type="submission" date="2012-02" db="EMBL/GenBank/DDBJ databases">
        <title>The complete genome of Echinicola vietnamensis DSM 17526.</title>
        <authorList>
            <person name="Lucas S."/>
            <person name="Copeland A."/>
            <person name="Lapidus A."/>
            <person name="Glavina del Rio T."/>
            <person name="Dalin E."/>
            <person name="Tice H."/>
            <person name="Bruce D."/>
            <person name="Goodwin L."/>
            <person name="Pitluck S."/>
            <person name="Peters L."/>
            <person name="Ovchinnikova G."/>
            <person name="Teshima H."/>
            <person name="Kyrpides N."/>
            <person name="Mavromatis K."/>
            <person name="Ivanova N."/>
            <person name="Brettin T."/>
            <person name="Detter J.C."/>
            <person name="Han C."/>
            <person name="Larimer F."/>
            <person name="Land M."/>
            <person name="Hauser L."/>
            <person name="Markowitz V."/>
            <person name="Cheng J.-F."/>
            <person name="Hugenholtz P."/>
            <person name="Woyke T."/>
            <person name="Wu D."/>
            <person name="Brambilla E."/>
            <person name="Klenk H.-P."/>
            <person name="Eisen J.A."/>
        </authorList>
    </citation>
    <scope>NUCLEOTIDE SEQUENCE [LARGE SCALE GENOMIC DNA]</scope>
    <source>
        <strain evidence="3">DSM 17526 / LMG 23754 / KMM 6221</strain>
    </source>
</reference>
<dbReference type="eggNOG" id="COG0823">
    <property type="taxonomic scope" value="Bacteria"/>
</dbReference>
<dbReference type="Pfam" id="PF12566">
    <property type="entry name" value="DUF3748"/>
    <property type="match status" value="1"/>
</dbReference>
<dbReference type="SUPFAM" id="SSF82171">
    <property type="entry name" value="DPP6 N-terminal domain-like"/>
    <property type="match status" value="1"/>
</dbReference>
<dbReference type="PANTHER" id="PTHR36842:SF1">
    <property type="entry name" value="PROTEIN TOLB"/>
    <property type="match status" value="1"/>
</dbReference>
<dbReference type="InterPro" id="IPR011042">
    <property type="entry name" value="6-blade_b-propeller_TolB-like"/>
</dbReference>
<dbReference type="KEGG" id="evi:Echvi_4517"/>
<proteinExistence type="inferred from homology"/>
<evidence type="ECO:0000256" key="1">
    <source>
        <dbReference type="ARBA" id="ARBA00009820"/>
    </source>
</evidence>
<sequence length="495" mass="55487">MEKVDRTSGFQKQGIDINKLLLIGVASLMVHSCRTGSIGPVKTTDGIIEIGLEERQLTFEPKGHFLNQRQVFSPDDVHVVFDNRNEDGKIGENRSIQRLNIETGKIETIYFYDQQSKYGPGMGAVSYHPNMEEVVFIHGLKNASREDPYGFTRRFAMKVQIGEAGDHVFGPMESRDVEFPFTKGALRGGSHAYSYSPDGKWVSFTYNDDILRREAETNHGIADLRTVGALWNGDSVGIKGKQDEKNFNGERVAFILASVTKAPKPGSSEIMKAYEECWIPQFRDGLGPRSTITYALAYLGDIINKKKEKSTEVFISQLPSQADQMVTSIDAGTKFSLPSVPAGVIQKRLTFTQNRKYPGVQGPRQWLRSSPDGKAVYFCMKDNQGEVQIYKVAPDTGEMVQITNNHFSLDTSFSLSSDGKYLAYGYREEVFVTEVPNGETHRVLSNSEASSNTGLSNINWSNKGYQLVYNRKVLNGTGHFYQIFLLDLSKYFKNK</sequence>
<accession>L0G759</accession>
<evidence type="ECO:0000313" key="2">
    <source>
        <dbReference type="EMBL" id="AGA80690.1"/>
    </source>
</evidence>
<dbReference type="EMBL" id="CP003346">
    <property type="protein sequence ID" value="AGA80690.1"/>
    <property type="molecule type" value="Genomic_DNA"/>
</dbReference>
<keyword evidence="3" id="KW-1185">Reference proteome</keyword>
<dbReference type="Gene3D" id="2.120.10.30">
    <property type="entry name" value="TolB, C-terminal domain"/>
    <property type="match status" value="1"/>
</dbReference>
<dbReference type="STRING" id="926556.Echvi_4517"/>
<dbReference type="PATRIC" id="fig|926556.3.peg.4774"/>
<evidence type="ECO:0000313" key="3">
    <source>
        <dbReference type="Proteomes" id="UP000010796"/>
    </source>
</evidence>